<gene>
    <name evidence="1" type="ORF">PSTT_03322</name>
</gene>
<sequence length="47" mass="5204">MKRNSCTATDTTGLISTTEIWDQQMIIVSQSTLLNGHGKRPSERSPI</sequence>
<dbReference type="Proteomes" id="UP000239156">
    <property type="component" value="Unassembled WGS sequence"/>
</dbReference>
<reference evidence="1" key="1">
    <citation type="submission" date="2017-12" db="EMBL/GenBank/DDBJ databases">
        <title>Gene loss provides genomic basis for host adaptation in cereal stripe rust fungi.</title>
        <authorList>
            <person name="Xia C."/>
        </authorList>
    </citation>
    <scope>NUCLEOTIDE SEQUENCE [LARGE SCALE GENOMIC DNA]</scope>
    <source>
        <strain evidence="1">93-210</strain>
    </source>
</reference>
<proteinExistence type="predicted"/>
<name>A0A2S4VX12_9BASI</name>
<protein>
    <submittedName>
        <fullName evidence="1">Uncharacterized protein</fullName>
    </submittedName>
</protein>
<comment type="caution">
    <text evidence="1">The sequence shown here is derived from an EMBL/GenBank/DDBJ whole genome shotgun (WGS) entry which is preliminary data.</text>
</comment>
<dbReference type="VEuPathDB" id="FungiDB:PSTT_03322"/>
<keyword evidence="2" id="KW-1185">Reference proteome</keyword>
<accession>A0A2S4VX12</accession>
<evidence type="ECO:0000313" key="2">
    <source>
        <dbReference type="Proteomes" id="UP000239156"/>
    </source>
</evidence>
<organism evidence="1 2">
    <name type="scientific">Puccinia striiformis</name>
    <dbReference type="NCBI Taxonomy" id="27350"/>
    <lineage>
        <taxon>Eukaryota</taxon>
        <taxon>Fungi</taxon>
        <taxon>Dikarya</taxon>
        <taxon>Basidiomycota</taxon>
        <taxon>Pucciniomycotina</taxon>
        <taxon>Pucciniomycetes</taxon>
        <taxon>Pucciniales</taxon>
        <taxon>Pucciniaceae</taxon>
        <taxon>Puccinia</taxon>
    </lineage>
</organism>
<evidence type="ECO:0000313" key="1">
    <source>
        <dbReference type="EMBL" id="POW14019.1"/>
    </source>
</evidence>
<dbReference type="EMBL" id="PKSL01000021">
    <property type="protein sequence ID" value="POW14019.1"/>
    <property type="molecule type" value="Genomic_DNA"/>
</dbReference>
<dbReference type="AlphaFoldDB" id="A0A2S4VX12"/>